<dbReference type="InterPro" id="IPR041071">
    <property type="entry name" value="DAHP_snth_FXD"/>
</dbReference>
<dbReference type="NCBIfam" id="NF009239">
    <property type="entry name" value="PRK12595.1"/>
    <property type="match status" value="1"/>
</dbReference>
<proteinExistence type="predicted"/>
<dbReference type="NCBIfam" id="TIGR01361">
    <property type="entry name" value="DAHP_synth_Bsub"/>
    <property type="match status" value="1"/>
</dbReference>
<feature type="domain" description="DAHP synthase ferredoxin-like" evidence="3">
    <location>
        <begin position="1"/>
        <end position="68"/>
    </location>
</feature>
<dbReference type="InterPro" id="IPR013785">
    <property type="entry name" value="Aldolase_TIM"/>
</dbReference>
<dbReference type="GO" id="GO:0016832">
    <property type="term" value="F:aldehyde-lyase activity"/>
    <property type="evidence" value="ECO:0007669"/>
    <property type="project" value="InterPro"/>
</dbReference>
<gene>
    <name evidence="4" type="primary">aroF</name>
    <name evidence="4" type="ORF">C4520_17105</name>
</gene>
<dbReference type="PANTHER" id="PTHR43018:SF2">
    <property type="entry name" value="PHOSPHO-2-DEHYDRO-3-DEOXYHEPTONATE ALDOLASE"/>
    <property type="match status" value="1"/>
</dbReference>
<name>A0A3A4NP39_ABYX5</name>
<dbReference type="Pfam" id="PF18152">
    <property type="entry name" value="DAHP_snth_FXD"/>
    <property type="match status" value="1"/>
</dbReference>
<keyword evidence="1 4" id="KW-0808">Transferase</keyword>
<dbReference type="NCBIfam" id="NF006421">
    <property type="entry name" value="PRK08673.1"/>
    <property type="match status" value="1"/>
</dbReference>
<evidence type="ECO:0000313" key="4">
    <source>
        <dbReference type="EMBL" id="RJP17221.1"/>
    </source>
</evidence>
<dbReference type="PANTHER" id="PTHR43018">
    <property type="entry name" value="PHOSPHO-2-DEHYDRO-3-DEOXYHEPTONATE ALDOLASE"/>
    <property type="match status" value="1"/>
</dbReference>
<feature type="domain" description="DAHP synthetase I/KDSA" evidence="2">
    <location>
        <begin position="92"/>
        <end position="325"/>
    </location>
</feature>
<protein>
    <submittedName>
        <fullName evidence="4">3-deoxy-7-phosphoheptulonate synthase</fullName>
        <ecNumber evidence="4">2.5.1.54</ecNumber>
    </submittedName>
</protein>
<dbReference type="Pfam" id="PF00793">
    <property type="entry name" value="DAHP_synth_1"/>
    <property type="match status" value="1"/>
</dbReference>
<dbReference type="EC" id="2.5.1.54" evidence="4"/>
<evidence type="ECO:0000256" key="1">
    <source>
        <dbReference type="ARBA" id="ARBA00022679"/>
    </source>
</evidence>
<dbReference type="InterPro" id="IPR006218">
    <property type="entry name" value="DAHP1/KDSA"/>
</dbReference>
<reference evidence="4 5" key="1">
    <citation type="journal article" date="2017" name="ISME J.">
        <title>Energy and carbon metabolisms in a deep terrestrial subsurface fluid microbial community.</title>
        <authorList>
            <person name="Momper L."/>
            <person name="Jungbluth S.P."/>
            <person name="Lee M.D."/>
            <person name="Amend J.P."/>
        </authorList>
    </citation>
    <scope>NUCLEOTIDE SEQUENCE [LARGE SCALE GENOMIC DNA]</scope>
    <source>
        <strain evidence="4">SURF_5</strain>
    </source>
</reference>
<dbReference type="AlphaFoldDB" id="A0A3A4NP39"/>
<organism evidence="4 5">
    <name type="scientific">Abyssobacteria bacterium (strain SURF_5)</name>
    <dbReference type="NCBI Taxonomy" id="2093360"/>
    <lineage>
        <taxon>Bacteria</taxon>
        <taxon>Pseudomonadati</taxon>
        <taxon>Candidatus Hydrogenedentota</taxon>
        <taxon>Candidatus Abyssobacteria</taxon>
    </lineage>
</organism>
<dbReference type="SUPFAM" id="SSF51569">
    <property type="entry name" value="Aldolase"/>
    <property type="match status" value="1"/>
</dbReference>
<dbReference type="Gene3D" id="3.30.70.1140">
    <property type="entry name" value="Phospho-2-dehydro-3-deoxyheptonate aldolase, domain 1"/>
    <property type="match status" value="1"/>
</dbReference>
<comment type="caution">
    <text evidence="4">The sequence shown here is derived from an EMBL/GenBank/DDBJ whole genome shotgun (WGS) entry which is preliminary data.</text>
</comment>
<accession>A0A3A4NP39</accession>
<dbReference type="InterPro" id="IPR052899">
    <property type="entry name" value="Class-I_DAHP_synthase"/>
</dbReference>
<evidence type="ECO:0000259" key="3">
    <source>
        <dbReference type="Pfam" id="PF18152"/>
    </source>
</evidence>
<dbReference type="Gene3D" id="3.20.20.70">
    <property type="entry name" value="Aldolase class I"/>
    <property type="match status" value="1"/>
</dbReference>
<dbReference type="Proteomes" id="UP000265882">
    <property type="component" value="Unassembled WGS sequence"/>
</dbReference>
<evidence type="ECO:0000313" key="5">
    <source>
        <dbReference type="Proteomes" id="UP000265882"/>
    </source>
</evidence>
<evidence type="ECO:0000259" key="2">
    <source>
        <dbReference type="Pfam" id="PF00793"/>
    </source>
</evidence>
<dbReference type="GO" id="GO:0009073">
    <property type="term" value="P:aromatic amino acid family biosynthetic process"/>
    <property type="evidence" value="ECO:0007669"/>
    <property type="project" value="InterPro"/>
</dbReference>
<sequence>MVIVLKKEATQDDIESVAEKARRAGCRCRISRGKERTLLIAVETNGWAEALAGFAALDFVESVIPISKQYKLASRLVHPHASIIDVSGTPVGGDTFVVMAGPCCVEEETILEAAEGIKIHGAHVLRGGAFKPRTSPYSFQGLGNEGLRLLERARELTGLPVVTELLSEAHLGAVVASADLIQIGTRNAQNTALLCKVAESQKPVLLKRGMACTIEEWLMAAEYLLANGNPNVILCERGIRSFETMTRNTLDLSAVAVAKQETHLPVVVDPSHGTGVRELVIPMARAAVAAGADGLLVEVHPSPDRALSDGAQSLNMEQFGEMMHQIEPFVRVMGRTLQTDAVPAVL</sequence>
<dbReference type="GO" id="GO:0003849">
    <property type="term" value="F:3-deoxy-7-phosphoheptulonate synthase activity"/>
    <property type="evidence" value="ECO:0007669"/>
    <property type="project" value="UniProtKB-EC"/>
</dbReference>
<dbReference type="EMBL" id="QZKU01000117">
    <property type="protein sequence ID" value="RJP17221.1"/>
    <property type="molecule type" value="Genomic_DNA"/>
</dbReference>
<dbReference type="InterPro" id="IPR006268">
    <property type="entry name" value="DAHP_syn_2"/>
</dbReference>